<keyword evidence="1" id="KW-0732">Signal</keyword>
<feature type="chain" id="PRO_5045215664" evidence="1">
    <location>
        <begin position="20"/>
        <end position="382"/>
    </location>
</feature>
<organism evidence="2 3">
    <name type="scientific">Hymenobacter mellowenesis</name>
    <dbReference type="NCBI Taxonomy" id="3063995"/>
    <lineage>
        <taxon>Bacteria</taxon>
        <taxon>Pseudomonadati</taxon>
        <taxon>Bacteroidota</taxon>
        <taxon>Cytophagia</taxon>
        <taxon>Cytophagales</taxon>
        <taxon>Hymenobacteraceae</taxon>
        <taxon>Hymenobacter</taxon>
    </lineage>
</organism>
<feature type="signal peptide" evidence="1">
    <location>
        <begin position="1"/>
        <end position="19"/>
    </location>
</feature>
<protein>
    <submittedName>
        <fullName evidence="2">Uncharacterized protein</fullName>
    </submittedName>
</protein>
<dbReference type="Proteomes" id="UP001167796">
    <property type="component" value="Unassembled WGS sequence"/>
</dbReference>
<reference evidence="2" key="1">
    <citation type="submission" date="2023-07" db="EMBL/GenBank/DDBJ databases">
        <authorList>
            <person name="Kim M.K."/>
        </authorList>
    </citation>
    <scope>NUCLEOTIDE SEQUENCE</scope>
    <source>
        <strain evidence="2">M29</strain>
    </source>
</reference>
<accession>A0ABT9ADQ1</accession>
<keyword evidence="3" id="KW-1185">Reference proteome</keyword>
<name>A0ABT9ADQ1_9BACT</name>
<proteinExistence type="predicted"/>
<comment type="caution">
    <text evidence="2">The sequence shown here is derived from an EMBL/GenBank/DDBJ whole genome shotgun (WGS) entry which is preliminary data.</text>
</comment>
<dbReference type="EMBL" id="JAUQSX010000008">
    <property type="protein sequence ID" value="MDO7847980.1"/>
    <property type="molecule type" value="Genomic_DNA"/>
</dbReference>
<evidence type="ECO:0000256" key="1">
    <source>
        <dbReference type="SAM" id="SignalP"/>
    </source>
</evidence>
<evidence type="ECO:0000313" key="2">
    <source>
        <dbReference type="EMBL" id="MDO7847980.1"/>
    </source>
</evidence>
<sequence>MKLLYYTAALLWLPFAALAQTMPLRFNAPGGSNEAVTINQCNKTFSVCSGSSALAKQRCDRKMRNCTLRNYWLVQEQVQQRLAQALSKQINDSIDDVRTRLNAQPGNPIDYRKAQMKLDEKRDGIPRRIAPFTERQAYCRYHRLNVKRLKFMPVSSRQDAPLFFNTLNSRPGAEFLAKSLTVINPNTGKLSLYNELYGDYVGWWRVAFGTTLVGSNGSQAESPAEAKNEASLQRLVGGGGNILLSATLPLAYFHTDDDAVGVKLVTLNKIATDLPQAGSTSSDFAYHSDLGLELSAYYRGFNKTITPFTTVRVGRVWGNAMFYDNLGRTDMSGMLVGQVMAGIGITDVLQVSGTYHYGSAFIRDNFPFSLSLTLQPKLLPAE</sequence>
<dbReference type="RefSeq" id="WP_305012662.1">
    <property type="nucleotide sequence ID" value="NZ_JAUQSX010000008.1"/>
</dbReference>
<gene>
    <name evidence="2" type="ORF">Q5H92_16565</name>
</gene>
<evidence type="ECO:0000313" key="3">
    <source>
        <dbReference type="Proteomes" id="UP001167796"/>
    </source>
</evidence>